<dbReference type="PANTHER" id="PTHR42760:SF40">
    <property type="entry name" value="3-OXOACYL-[ACYL-CARRIER-PROTEIN] REDUCTASE, CHLOROPLASTIC"/>
    <property type="match status" value="1"/>
</dbReference>
<dbReference type="SUPFAM" id="SSF51735">
    <property type="entry name" value="NAD(P)-binding Rossmann-fold domains"/>
    <property type="match status" value="1"/>
</dbReference>
<reference evidence="2 3" key="1">
    <citation type="journal article" date="2016" name="Nat. Commun.">
        <title>Thousands of microbial genomes shed light on interconnected biogeochemical processes in an aquifer system.</title>
        <authorList>
            <person name="Anantharaman K."/>
            <person name="Brown C.T."/>
            <person name="Hug L.A."/>
            <person name="Sharon I."/>
            <person name="Castelle C.J."/>
            <person name="Probst A.J."/>
            <person name="Thomas B.C."/>
            <person name="Singh A."/>
            <person name="Wilkins M.J."/>
            <person name="Karaoz U."/>
            <person name="Brodie E.L."/>
            <person name="Williams K.H."/>
            <person name="Hubbard S.S."/>
            <person name="Banfield J.F."/>
        </authorList>
    </citation>
    <scope>NUCLEOTIDE SEQUENCE [LARGE SCALE GENOMIC DNA]</scope>
</reference>
<dbReference type="InterPro" id="IPR036291">
    <property type="entry name" value="NAD(P)-bd_dom_sf"/>
</dbReference>
<dbReference type="Proteomes" id="UP000176725">
    <property type="component" value="Unassembled WGS sequence"/>
</dbReference>
<dbReference type="EMBL" id="MGHH01000008">
    <property type="protein sequence ID" value="OGM64633.1"/>
    <property type="molecule type" value="Genomic_DNA"/>
</dbReference>
<dbReference type="STRING" id="1802521.A2893_06425"/>
<accession>A0A1F8BKR7</accession>
<dbReference type="Gene3D" id="3.40.50.720">
    <property type="entry name" value="NAD(P)-binding Rossmann-like Domain"/>
    <property type="match status" value="1"/>
</dbReference>
<dbReference type="Pfam" id="PF13561">
    <property type="entry name" value="adh_short_C2"/>
    <property type="match status" value="1"/>
</dbReference>
<evidence type="ECO:0000313" key="3">
    <source>
        <dbReference type="Proteomes" id="UP000176725"/>
    </source>
</evidence>
<dbReference type="GO" id="GO:0030497">
    <property type="term" value="P:fatty acid elongation"/>
    <property type="evidence" value="ECO:0007669"/>
    <property type="project" value="TreeGrafter"/>
</dbReference>
<dbReference type="GO" id="GO:0016616">
    <property type="term" value="F:oxidoreductase activity, acting on the CH-OH group of donors, NAD or NADP as acceptor"/>
    <property type="evidence" value="ECO:0007669"/>
    <property type="project" value="TreeGrafter"/>
</dbReference>
<dbReference type="CDD" id="cd05233">
    <property type="entry name" value="SDR_c"/>
    <property type="match status" value="1"/>
</dbReference>
<dbReference type="FunFam" id="3.40.50.720:FF:000084">
    <property type="entry name" value="Short-chain dehydrogenase reductase"/>
    <property type="match status" value="1"/>
</dbReference>
<dbReference type="AlphaFoldDB" id="A0A1F8BKR7"/>
<evidence type="ECO:0008006" key="4">
    <source>
        <dbReference type="Google" id="ProtNLM"/>
    </source>
</evidence>
<dbReference type="PANTHER" id="PTHR42760">
    <property type="entry name" value="SHORT-CHAIN DEHYDROGENASES/REDUCTASES FAMILY MEMBER"/>
    <property type="match status" value="1"/>
</dbReference>
<comment type="caution">
    <text evidence="2">The sequence shown here is derived from an EMBL/GenBank/DDBJ whole genome shotgun (WGS) entry which is preliminary data.</text>
</comment>
<evidence type="ECO:0000256" key="1">
    <source>
        <dbReference type="ARBA" id="ARBA00006484"/>
    </source>
</evidence>
<name>A0A1F8BKR7_9BACT</name>
<gene>
    <name evidence="2" type="ORF">A2893_06425</name>
</gene>
<dbReference type="InterPro" id="IPR002347">
    <property type="entry name" value="SDR_fam"/>
</dbReference>
<dbReference type="PRINTS" id="PR00080">
    <property type="entry name" value="SDRFAMILY"/>
</dbReference>
<comment type="similarity">
    <text evidence="1">Belongs to the short-chain dehydrogenases/reductases (SDR) family.</text>
</comment>
<protein>
    <recommendedName>
        <fullName evidence="4">3-oxoacyl-ACP reductase</fullName>
    </recommendedName>
</protein>
<sequence>MQLKDKVVLVTGASGGIGEAIAYAFAKKGCKLILHARNEASIKELEKKICNEKGECMTVSADFLKAKEISEMFDSIRKKYDSIDVLVNVSGIERTYMDPLDTKQWKEVLTVNLFGAVECCREFLKMVGQGGVIINISSIAGKSGVTYYGDSLSYSLSKAALNTFSENLAIMVAPHIRVVSISPGYTMTPMWNFSSKDEIDKYINEVPLKRFVKPEEVAQAVISVAENDAITGANIVVDAGLTLKEVK</sequence>
<dbReference type="PRINTS" id="PR00081">
    <property type="entry name" value="GDHRDH"/>
</dbReference>
<organism evidence="2 3">
    <name type="scientific">Candidatus Woesebacteria bacterium RIFCSPLOWO2_01_FULL_39_25</name>
    <dbReference type="NCBI Taxonomy" id="1802521"/>
    <lineage>
        <taxon>Bacteria</taxon>
        <taxon>Candidatus Woeseibacteriota</taxon>
    </lineage>
</organism>
<proteinExistence type="inferred from homology"/>
<evidence type="ECO:0000313" key="2">
    <source>
        <dbReference type="EMBL" id="OGM64633.1"/>
    </source>
</evidence>